<accession>A0A0G9MT14</accession>
<dbReference type="AlphaFoldDB" id="A0A0G9MT14"/>
<gene>
    <name evidence="2" type="ORF">AAW00_12435</name>
</gene>
<feature type="transmembrane region" description="Helical" evidence="1">
    <location>
        <begin position="128"/>
        <end position="146"/>
    </location>
</feature>
<reference evidence="2 3" key="1">
    <citation type="submission" date="2015-04" db="EMBL/GenBank/DDBJ databases">
        <title>The draft genome sequence of Erythrobacter luteus KA37.</title>
        <authorList>
            <person name="Zhuang L."/>
            <person name="Liu Y."/>
            <person name="Shao Z."/>
        </authorList>
    </citation>
    <scope>NUCLEOTIDE SEQUENCE [LARGE SCALE GENOMIC DNA]</scope>
    <source>
        <strain evidence="2 3">KA37</strain>
    </source>
</reference>
<evidence type="ECO:0000256" key="1">
    <source>
        <dbReference type="SAM" id="Phobius"/>
    </source>
</evidence>
<keyword evidence="1" id="KW-0812">Transmembrane</keyword>
<comment type="caution">
    <text evidence="2">The sequence shown here is derived from an EMBL/GenBank/DDBJ whole genome shotgun (WGS) entry which is preliminary data.</text>
</comment>
<feature type="transmembrane region" description="Helical" evidence="1">
    <location>
        <begin position="98"/>
        <end position="116"/>
    </location>
</feature>
<organism evidence="2 3">
    <name type="scientific">Aurantiacibacter luteus</name>
    <dbReference type="NCBI Taxonomy" id="1581420"/>
    <lineage>
        <taxon>Bacteria</taxon>
        <taxon>Pseudomonadati</taxon>
        <taxon>Pseudomonadota</taxon>
        <taxon>Alphaproteobacteria</taxon>
        <taxon>Sphingomonadales</taxon>
        <taxon>Erythrobacteraceae</taxon>
        <taxon>Aurantiacibacter</taxon>
    </lineage>
</organism>
<keyword evidence="1" id="KW-0472">Membrane</keyword>
<dbReference type="Proteomes" id="UP000053464">
    <property type="component" value="Unassembled WGS sequence"/>
</dbReference>
<evidence type="ECO:0000313" key="2">
    <source>
        <dbReference type="EMBL" id="KLE33870.1"/>
    </source>
</evidence>
<feature type="transmembrane region" description="Helical" evidence="1">
    <location>
        <begin position="45"/>
        <end position="67"/>
    </location>
</feature>
<dbReference type="EMBL" id="LBHB01000003">
    <property type="protein sequence ID" value="KLE33870.1"/>
    <property type="molecule type" value="Genomic_DNA"/>
</dbReference>
<dbReference type="PATRIC" id="fig|1581420.6.peg.2537"/>
<proteinExistence type="predicted"/>
<feature type="transmembrane region" description="Helical" evidence="1">
    <location>
        <begin position="15"/>
        <end position="33"/>
    </location>
</feature>
<keyword evidence="3" id="KW-1185">Reference proteome</keyword>
<name>A0A0G9MT14_9SPHN</name>
<sequence length="168" mass="17950">MDTATQAPVRASAPWHLWLVGLLALLFTALGGYDYTMSQLGDRDYIASVLGGTGVDIDTAVAYFAGFPLWMDIVWAIGVWGAVAASVLLLLRSRLAFPVFAVSLAAFLVSNIYGLANPLPGMANNAATYGPVAVVFVVMVFFTLYARAMARRGVLRCATRPAAFLDQP</sequence>
<evidence type="ECO:0000313" key="3">
    <source>
        <dbReference type="Proteomes" id="UP000053464"/>
    </source>
</evidence>
<feature type="transmembrane region" description="Helical" evidence="1">
    <location>
        <begin position="73"/>
        <end position="91"/>
    </location>
</feature>
<keyword evidence="1" id="KW-1133">Transmembrane helix</keyword>
<dbReference type="STRING" id="1581420.AAW00_12435"/>
<protein>
    <submittedName>
        <fullName evidence="2">Uncharacterized protein</fullName>
    </submittedName>
</protein>
<dbReference type="RefSeq" id="WP_047004758.1">
    <property type="nucleotide sequence ID" value="NZ_LBHB01000003.1"/>
</dbReference>
<dbReference type="OrthoDB" id="5801787at2"/>